<reference evidence="3" key="1">
    <citation type="submission" date="2017-10" db="EMBL/GenBank/DDBJ databases">
        <title>Rapid genome shrinkage in a self-fertile nematode reveals novel sperm competition proteins.</title>
        <authorList>
            <person name="Yin D."/>
            <person name="Schwarz E.M."/>
            <person name="Thomas C.G."/>
            <person name="Felde R.L."/>
            <person name="Korf I.F."/>
            <person name="Cutter A.D."/>
            <person name="Schartner C.M."/>
            <person name="Ralston E.J."/>
            <person name="Meyer B.J."/>
            <person name="Haag E.S."/>
        </authorList>
    </citation>
    <scope>NUCLEOTIDE SEQUENCE [LARGE SCALE GENOMIC DNA]</scope>
    <source>
        <strain evidence="3">JU1422</strain>
    </source>
</reference>
<dbReference type="AlphaFoldDB" id="A0A2G5T039"/>
<name>A0A2G5T039_9PELO</name>
<organism evidence="2 3">
    <name type="scientific">Caenorhabditis nigoni</name>
    <dbReference type="NCBI Taxonomy" id="1611254"/>
    <lineage>
        <taxon>Eukaryota</taxon>
        <taxon>Metazoa</taxon>
        <taxon>Ecdysozoa</taxon>
        <taxon>Nematoda</taxon>
        <taxon>Chromadorea</taxon>
        <taxon>Rhabditida</taxon>
        <taxon>Rhabditina</taxon>
        <taxon>Rhabditomorpha</taxon>
        <taxon>Rhabditoidea</taxon>
        <taxon>Rhabditidae</taxon>
        <taxon>Peloderinae</taxon>
        <taxon>Caenorhabditis</taxon>
    </lineage>
</organism>
<proteinExistence type="predicted"/>
<dbReference type="Proteomes" id="UP000230233">
    <property type="component" value="Chromosome X"/>
</dbReference>
<feature type="chain" id="PRO_5013566233" description="Lipoprotein" evidence="1">
    <location>
        <begin position="17"/>
        <end position="188"/>
    </location>
</feature>
<comment type="caution">
    <text evidence="2">The sequence shown here is derived from an EMBL/GenBank/DDBJ whole genome shotgun (WGS) entry which is preliminary data.</text>
</comment>
<gene>
    <name evidence="2" type="primary">Cnig_chr_X.g25665</name>
    <name evidence="2" type="ORF">B9Z55_025665</name>
</gene>
<evidence type="ECO:0000313" key="2">
    <source>
        <dbReference type="EMBL" id="PIC20476.1"/>
    </source>
</evidence>
<dbReference type="EMBL" id="PDUG01000006">
    <property type="protein sequence ID" value="PIC20476.1"/>
    <property type="molecule type" value="Genomic_DNA"/>
</dbReference>
<accession>A0A2G5T039</accession>
<keyword evidence="3" id="KW-1185">Reference proteome</keyword>
<sequence length="188" mass="21123">MRGLIFVMTIIYGCNGKLLPLSPNGTSSISQGNHPDPTDQMQMALDAIEKFSKLQKSSSKFDNLFEVGFVFETCSSSENDTKLLNNPKMVLKVKGLWTSQKAVRVNLQATDGKSVIRHIILDINSESGKLISGYVEGCQKRRWESFSSTPFFPISIFGPFNPVNFYKEINKKAFQAFGWIGYFLTKTE</sequence>
<protein>
    <recommendedName>
        <fullName evidence="4">Lipoprotein</fullName>
    </recommendedName>
</protein>
<feature type="signal peptide" evidence="1">
    <location>
        <begin position="1"/>
        <end position="16"/>
    </location>
</feature>
<evidence type="ECO:0000256" key="1">
    <source>
        <dbReference type="SAM" id="SignalP"/>
    </source>
</evidence>
<evidence type="ECO:0008006" key="4">
    <source>
        <dbReference type="Google" id="ProtNLM"/>
    </source>
</evidence>
<keyword evidence="1" id="KW-0732">Signal</keyword>
<evidence type="ECO:0000313" key="3">
    <source>
        <dbReference type="Proteomes" id="UP000230233"/>
    </source>
</evidence>